<dbReference type="EMBL" id="CAJNOK010079043">
    <property type="protein sequence ID" value="CAF1679873.1"/>
    <property type="molecule type" value="Genomic_DNA"/>
</dbReference>
<dbReference type="Proteomes" id="UP000677228">
    <property type="component" value="Unassembled WGS sequence"/>
</dbReference>
<protein>
    <submittedName>
        <fullName evidence="2">Uncharacterized protein</fullName>
    </submittedName>
</protein>
<proteinExistence type="predicted"/>
<evidence type="ECO:0000313" key="1">
    <source>
        <dbReference type="EMBL" id="CAF1679873.1"/>
    </source>
</evidence>
<sequence length="96" mass="11284">LRILCDMIYVESARKTNFSLFENEFITVMDKFANDHRLDKGFKDFFTSGVDEFCKEKRLSKDGSRFVDMVNNQLSRLIELRTVVTDHTATLDLQMH</sequence>
<feature type="non-terminal residue" evidence="2">
    <location>
        <position position="1"/>
    </location>
</feature>
<evidence type="ECO:0000313" key="2">
    <source>
        <dbReference type="EMBL" id="CAF4570277.1"/>
    </source>
</evidence>
<feature type="non-terminal residue" evidence="2">
    <location>
        <position position="96"/>
    </location>
</feature>
<dbReference type="AlphaFoldDB" id="A0A8S2YT14"/>
<organism evidence="2 3">
    <name type="scientific">Didymodactylos carnosus</name>
    <dbReference type="NCBI Taxonomy" id="1234261"/>
    <lineage>
        <taxon>Eukaryota</taxon>
        <taxon>Metazoa</taxon>
        <taxon>Spiralia</taxon>
        <taxon>Gnathifera</taxon>
        <taxon>Rotifera</taxon>
        <taxon>Eurotatoria</taxon>
        <taxon>Bdelloidea</taxon>
        <taxon>Philodinida</taxon>
        <taxon>Philodinidae</taxon>
        <taxon>Didymodactylos</taxon>
    </lineage>
</organism>
<name>A0A8S2YT14_9BILA</name>
<dbReference type="Proteomes" id="UP000682733">
    <property type="component" value="Unassembled WGS sequence"/>
</dbReference>
<reference evidence="2" key="1">
    <citation type="submission" date="2021-02" db="EMBL/GenBank/DDBJ databases">
        <authorList>
            <person name="Nowell W R."/>
        </authorList>
    </citation>
    <scope>NUCLEOTIDE SEQUENCE</scope>
</reference>
<comment type="caution">
    <text evidence="2">The sequence shown here is derived from an EMBL/GenBank/DDBJ whole genome shotgun (WGS) entry which is preliminary data.</text>
</comment>
<dbReference type="EMBL" id="CAJOBA010117102">
    <property type="protein sequence ID" value="CAF4570277.1"/>
    <property type="molecule type" value="Genomic_DNA"/>
</dbReference>
<evidence type="ECO:0000313" key="3">
    <source>
        <dbReference type="Proteomes" id="UP000682733"/>
    </source>
</evidence>
<accession>A0A8S2YT14</accession>
<gene>
    <name evidence="1" type="ORF">OVA965_LOCUS46031</name>
    <name evidence="2" type="ORF">TMI583_LOCUS50146</name>
</gene>